<gene>
    <name evidence="2" type="ORF">GMARGA_LOCUS30174</name>
</gene>
<name>A0ABN7WEY2_GIGMA</name>
<reference evidence="2 3" key="1">
    <citation type="submission" date="2021-06" db="EMBL/GenBank/DDBJ databases">
        <authorList>
            <person name="Kallberg Y."/>
            <person name="Tangrot J."/>
            <person name="Rosling A."/>
        </authorList>
    </citation>
    <scope>NUCLEOTIDE SEQUENCE [LARGE SCALE GENOMIC DNA]</scope>
    <source>
        <strain evidence="2 3">120-4 pot B 10/14</strain>
    </source>
</reference>
<sequence>MMGVETYIRFYYDYSFTNIPAKNESANSDYQSNNDYYQYAFKQTCASTNNNLHELQYTRFLTIPATSMPSEYIFSLVGRIVDDNHTNLDPNTIEAL</sequence>
<dbReference type="InterPro" id="IPR012337">
    <property type="entry name" value="RNaseH-like_sf"/>
</dbReference>
<proteinExistence type="predicted"/>
<dbReference type="SUPFAM" id="SSF53098">
    <property type="entry name" value="Ribonuclease H-like"/>
    <property type="match status" value="1"/>
</dbReference>
<feature type="domain" description="HAT C-terminal dimerisation" evidence="1">
    <location>
        <begin position="58"/>
        <end position="96"/>
    </location>
</feature>
<protein>
    <submittedName>
        <fullName evidence="2">37117_t:CDS:1</fullName>
    </submittedName>
</protein>
<evidence type="ECO:0000313" key="3">
    <source>
        <dbReference type="Proteomes" id="UP000789901"/>
    </source>
</evidence>
<accession>A0ABN7WEY2</accession>
<dbReference type="Pfam" id="PF05699">
    <property type="entry name" value="Dimer_Tnp_hAT"/>
    <property type="match status" value="1"/>
</dbReference>
<keyword evidence="3" id="KW-1185">Reference proteome</keyword>
<organism evidence="2 3">
    <name type="scientific">Gigaspora margarita</name>
    <dbReference type="NCBI Taxonomy" id="4874"/>
    <lineage>
        <taxon>Eukaryota</taxon>
        <taxon>Fungi</taxon>
        <taxon>Fungi incertae sedis</taxon>
        <taxon>Mucoromycota</taxon>
        <taxon>Glomeromycotina</taxon>
        <taxon>Glomeromycetes</taxon>
        <taxon>Diversisporales</taxon>
        <taxon>Gigasporaceae</taxon>
        <taxon>Gigaspora</taxon>
    </lineage>
</organism>
<dbReference type="InterPro" id="IPR008906">
    <property type="entry name" value="HATC_C_dom"/>
</dbReference>
<evidence type="ECO:0000313" key="2">
    <source>
        <dbReference type="EMBL" id="CAG8830029.1"/>
    </source>
</evidence>
<feature type="non-terminal residue" evidence="2">
    <location>
        <position position="96"/>
    </location>
</feature>
<comment type="caution">
    <text evidence="2">The sequence shown here is derived from an EMBL/GenBank/DDBJ whole genome shotgun (WGS) entry which is preliminary data.</text>
</comment>
<dbReference type="Proteomes" id="UP000789901">
    <property type="component" value="Unassembled WGS sequence"/>
</dbReference>
<evidence type="ECO:0000259" key="1">
    <source>
        <dbReference type="Pfam" id="PF05699"/>
    </source>
</evidence>
<dbReference type="EMBL" id="CAJVQB010042007">
    <property type="protein sequence ID" value="CAG8830029.1"/>
    <property type="molecule type" value="Genomic_DNA"/>
</dbReference>